<name>A0A9W6TLU2_9STRA</name>
<reference evidence="2" key="1">
    <citation type="submission" date="2023-04" db="EMBL/GenBank/DDBJ databases">
        <title>Phytophthora fragariaefolia NBRC 109709.</title>
        <authorList>
            <person name="Ichikawa N."/>
            <person name="Sato H."/>
            <person name="Tonouchi N."/>
        </authorList>
    </citation>
    <scope>NUCLEOTIDE SEQUENCE</scope>
    <source>
        <strain evidence="2">NBRC 109709</strain>
    </source>
</reference>
<accession>A0A9W6TLU2</accession>
<sequence length="98" mass="10904">MQRFGIVPERPHLHGVDIDVDGVAQVPEQRALCTPVSLLQSNFVQARILETLVIQCRTTANLTAANETERKAADTEWKAADPLSSRTKRSMGRRSSNF</sequence>
<evidence type="ECO:0000256" key="1">
    <source>
        <dbReference type="SAM" id="MobiDB-lite"/>
    </source>
</evidence>
<dbReference type="AlphaFoldDB" id="A0A9W6TLU2"/>
<feature type="compositionally biased region" description="Basic and acidic residues" evidence="1">
    <location>
        <begin position="67"/>
        <end position="79"/>
    </location>
</feature>
<keyword evidence="3" id="KW-1185">Reference proteome</keyword>
<proteinExistence type="predicted"/>
<dbReference type="EMBL" id="BSXT01000012">
    <property type="protein sequence ID" value="GMF14772.1"/>
    <property type="molecule type" value="Genomic_DNA"/>
</dbReference>
<comment type="caution">
    <text evidence="2">The sequence shown here is derived from an EMBL/GenBank/DDBJ whole genome shotgun (WGS) entry which is preliminary data.</text>
</comment>
<organism evidence="2 3">
    <name type="scientific">Phytophthora fragariaefolia</name>
    <dbReference type="NCBI Taxonomy" id="1490495"/>
    <lineage>
        <taxon>Eukaryota</taxon>
        <taxon>Sar</taxon>
        <taxon>Stramenopiles</taxon>
        <taxon>Oomycota</taxon>
        <taxon>Peronosporomycetes</taxon>
        <taxon>Peronosporales</taxon>
        <taxon>Peronosporaceae</taxon>
        <taxon>Phytophthora</taxon>
    </lineage>
</organism>
<evidence type="ECO:0000313" key="3">
    <source>
        <dbReference type="Proteomes" id="UP001165121"/>
    </source>
</evidence>
<dbReference type="Proteomes" id="UP001165121">
    <property type="component" value="Unassembled WGS sequence"/>
</dbReference>
<protein>
    <submittedName>
        <fullName evidence="2">Unnamed protein product</fullName>
    </submittedName>
</protein>
<gene>
    <name evidence="2" type="ORF">Pfra01_000017800</name>
</gene>
<feature type="region of interest" description="Disordered" evidence="1">
    <location>
        <begin position="64"/>
        <end position="98"/>
    </location>
</feature>
<evidence type="ECO:0000313" key="2">
    <source>
        <dbReference type="EMBL" id="GMF14772.1"/>
    </source>
</evidence>